<comment type="caution">
    <text evidence="1">The sequence shown here is derived from an EMBL/GenBank/DDBJ whole genome shotgun (WGS) entry which is preliminary data.</text>
</comment>
<proteinExistence type="predicted"/>
<name>A0AAN7ZXE1_9SACH</name>
<dbReference type="AlphaFoldDB" id="A0AAN7ZXE1"/>
<organism evidence="1 2">
    <name type="scientific">Arxiozyma heterogenica</name>
    <dbReference type="NCBI Taxonomy" id="278026"/>
    <lineage>
        <taxon>Eukaryota</taxon>
        <taxon>Fungi</taxon>
        <taxon>Dikarya</taxon>
        <taxon>Ascomycota</taxon>
        <taxon>Saccharomycotina</taxon>
        <taxon>Saccharomycetes</taxon>
        <taxon>Saccharomycetales</taxon>
        <taxon>Saccharomycetaceae</taxon>
        <taxon>Arxiozyma</taxon>
    </lineage>
</organism>
<accession>A0AAN7ZXE1</accession>
<keyword evidence="2" id="KW-1185">Reference proteome</keyword>
<dbReference type="EMBL" id="JAWIZZ010000051">
    <property type="protein sequence ID" value="KAK5778816.1"/>
    <property type="molecule type" value="Genomic_DNA"/>
</dbReference>
<dbReference type="Proteomes" id="UP001306508">
    <property type="component" value="Unassembled WGS sequence"/>
</dbReference>
<evidence type="ECO:0000313" key="2">
    <source>
        <dbReference type="Proteomes" id="UP001306508"/>
    </source>
</evidence>
<sequence>MFSALYSTCVKSEQDSDFILESSLITASAKFTTNIFENSIDINQFGTFLLHLPSSITYEYATYTNEEETMFSTPTQNNANLTTLKTSTALQTNKSTATVTNPYRTRITLSDIIDCTISITSKIASTGVRPAIKTFLSGKSDDEIIEQVVSSINLENGLHISYKNKYR</sequence>
<evidence type="ECO:0000313" key="1">
    <source>
        <dbReference type="EMBL" id="KAK5778816.1"/>
    </source>
</evidence>
<reference evidence="2" key="1">
    <citation type="submission" date="2023-07" db="EMBL/GenBank/DDBJ databases">
        <title>A draft genome of Kazachstania heterogenica Y-27499.</title>
        <authorList>
            <person name="Donic C."/>
            <person name="Kralova J.S."/>
            <person name="Fidel L."/>
            <person name="Ben-Dor S."/>
            <person name="Jung S."/>
        </authorList>
    </citation>
    <scope>NUCLEOTIDE SEQUENCE [LARGE SCALE GENOMIC DNA]</scope>
    <source>
        <strain evidence="2">Y27499</strain>
    </source>
</reference>
<protein>
    <submittedName>
        <fullName evidence="1">Uncharacterized protein</fullName>
    </submittedName>
</protein>
<gene>
    <name evidence="1" type="ORF">RI543_003740</name>
</gene>